<dbReference type="EMBL" id="JBHRSM010000022">
    <property type="protein sequence ID" value="MFC3086771.1"/>
    <property type="molecule type" value="Genomic_DNA"/>
</dbReference>
<dbReference type="RefSeq" id="WP_197645852.1">
    <property type="nucleotide sequence ID" value="NZ_JAEACP010000016.1"/>
</dbReference>
<keyword evidence="1" id="KW-0732">Signal</keyword>
<dbReference type="Proteomes" id="UP001595445">
    <property type="component" value="Unassembled WGS sequence"/>
</dbReference>
<organism evidence="2 3">
    <name type="scientific">Tabrizicola soli</name>
    <dbReference type="NCBI Taxonomy" id="2185115"/>
    <lineage>
        <taxon>Bacteria</taxon>
        <taxon>Pseudomonadati</taxon>
        <taxon>Pseudomonadota</taxon>
        <taxon>Alphaproteobacteria</taxon>
        <taxon>Rhodobacterales</taxon>
        <taxon>Paracoccaceae</taxon>
        <taxon>Tabrizicola</taxon>
    </lineage>
</organism>
<sequence length="55" mass="5812">MHRLLLALAVATTFSGPVAAQSLSTLLPQISFPETITGPSTKDCPAERQGCQVQE</sequence>
<comment type="caution">
    <text evidence="2">The sequence shown here is derived from an EMBL/GenBank/DDBJ whole genome shotgun (WGS) entry which is preliminary data.</text>
</comment>
<feature type="chain" id="PRO_5045494984" evidence="1">
    <location>
        <begin position="21"/>
        <end position="55"/>
    </location>
</feature>
<feature type="signal peptide" evidence="1">
    <location>
        <begin position="1"/>
        <end position="20"/>
    </location>
</feature>
<keyword evidence="3" id="KW-1185">Reference proteome</keyword>
<proteinExistence type="predicted"/>
<name>A0ABV7DWN4_9RHOB</name>
<protein>
    <submittedName>
        <fullName evidence="2">Uncharacterized protein</fullName>
    </submittedName>
</protein>
<accession>A0ABV7DWN4</accession>
<evidence type="ECO:0000313" key="3">
    <source>
        <dbReference type="Proteomes" id="UP001595445"/>
    </source>
</evidence>
<evidence type="ECO:0000256" key="1">
    <source>
        <dbReference type="SAM" id="SignalP"/>
    </source>
</evidence>
<evidence type="ECO:0000313" key="2">
    <source>
        <dbReference type="EMBL" id="MFC3086771.1"/>
    </source>
</evidence>
<reference evidence="3" key="1">
    <citation type="journal article" date="2019" name="Int. J. Syst. Evol. Microbiol.">
        <title>The Global Catalogue of Microorganisms (GCM) 10K type strain sequencing project: providing services to taxonomists for standard genome sequencing and annotation.</title>
        <authorList>
            <consortium name="The Broad Institute Genomics Platform"/>
            <consortium name="The Broad Institute Genome Sequencing Center for Infectious Disease"/>
            <person name="Wu L."/>
            <person name="Ma J."/>
        </authorList>
    </citation>
    <scope>NUCLEOTIDE SEQUENCE [LARGE SCALE GENOMIC DNA]</scope>
    <source>
        <strain evidence="3">KCTC 62102</strain>
    </source>
</reference>
<gene>
    <name evidence="2" type="ORF">ACFOD6_12015</name>
</gene>